<keyword evidence="1" id="KW-0812">Transmembrane</keyword>
<dbReference type="InterPro" id="IPR045385">
    <property type="entry name" value="DUF6526"/>
</dbReference>
<gene>
    <name evidence="2" type="ORF">AS030_18685</name>
</gene>
<dbReference type="Pfam" id="PF20136">
    <property type="entry name" value="DUF6526"/>
    <property type="match status" value="1"/>
</dbReference>
<reference evidence="2 3" key="1">
    <citation type="journal article" date="2014" name="Antonie Van Leeuwenhoek">
        <title>Fictibacillus enclensis sp. nov., isolated from marine sediment.</title>
        <authorList>
            <person name="Dastager S.G."/>
            <person name="Mawlankar R."/>
            <person name="Srinivasan K."/>
            <person name="Tang S.K."/>
            <person name="Lee J.C."/>
            <person name="Ramana V.V."/>
            <person name="Shouche Y.S."/>
        </authorList>
    </citation>
    <scope>NUCLEOTIDE SEQUENCE [LARGE SCALE GENOMIC DNA]</scope>
    <source>
        <strain evidence="2 3">NIO-1003</strain>
    </source>
</reference>
<dbReference type="RefSeq" id="WP_061974508.1">
    <property type="nucleotide sequence ID" value="NZ_CP126109.1"/>
</dbReference>
<feature type="transmembrane region" description="Helical" evidence="1">
    <location>
        <begin position="15"/>
        <end position="39"/>
    </location>
</feature>
<name>A0A0V8J1T8_9BACL</name>
<protein>
    <submittedName>
        <fullName evidence="2">Uncharacterized protein</fullName>
    </submittedName>
</protein>
<proteinExistence type="predicted"/>
<comment type="caution">
    <text evidence="2">The sequence shown here is derived from an EMBL/GenBank/DDBJ whole genome shotgun (WGS) entry which is preliminary data.</text>
</comment>
<evidence type="ECO:0000313" key="2">
    <source>
        <dbReference type="EMBL" id="KSU80980.1"/>
    </source>
</evidence>
<keyword evidence="3" id="KW-1185">Reference proteome</keyword>
<keyword evidence="1" id="KW-0472">Membrane</keyword>
<keyword evidence="1" id="KW-1133">Transmembrane helix</keyword>
<accession>A0A0V8J1T8</accession>
<feature type="transmembrane region" description="Helical" evidence="1">
    <location>
        <begin position="45"/>
        <end position="68"/>
    </location>
</feature>
<dbReference type="OrthoDB" id="765463at2"/>
<sequence length="144" mass="16604">MENQSYKNHARVHPLYHYVLTIFILGSLGTAVTYFIGALIEWRNINLAVVLLLMAGSLVMIFVLVRIYPLKAQDRAIRAEENLRHYVLTGKLLDQRLSARQIVALRFASDEELPALSAKAAENNWSTKEIKKEITNWRGDYYRI</sequence>
<dbReference type="EMBL" id="LNQN01000006">
    <property type="protein sequence ID" value="KSU80980.1"/>
    <property type="molecule type" value="Genomic_DNA"/>
</dbReference>
<dbReference type="AlphaFoldDB" id="A0A0V8J1T8"/>
<evidence type="ECO:0000313" key="3">
    <source>
        <dbReference type="Proteomes" id="UP000054099"/>
    </source>
</evidence>
<evidence type="ECO:0000256" key="1">
    <source>
        <dbReference type="SAM" id="Phobius"/>
    </source>
</evidence>
<dbReference type="Proteomes" id="UP000054099">
    <property type="component" value="Unassembled WGS sequence"/>
</dbReference>
<organism evidence="2 3">
    <name type="scientific">Fictibacillus enclensis</name>
    <dbReference type="NCBI Taxonomy" id="1017270"/>
    <lineage>
        <taxon>Bacteria</taxon>
        <taxon>Bacillati</taxon>
        <taxon>Bacillota</taxon>
        <taxon>Bacilli</taxon>
        <taxon>Bacillales</taxon>
        <taxon>Fictibacillaceae</taxon>
        <taxon>Fictibacillus</taxon>
    </lineage>
</organism>